<dbReference type="PROSITE" id="PS51257">
    <property type="entry name" value="PROKAR_LIPOPROTEIN"/>
    <property type="match status" value="1"/>
</dbReference>
<comment type="caution">
    <text evidence="1">The sequence shown here is derived from an EMBL/GenBank/DDBJ whole genome shotgun (WGS) entry which is preliminary data.</text>
</comment>
<gene>
    <name evidence="1" type="ORF">SKAU_G00340890</name>
</gene>
<protein>
    <submittedName>
        <fullName evidence="1">Uncharacterized protein</fullName>
    </submittedName>
</protein>
<dbReference type="EMBL" id="JAINUF010000015">
    <property type="protein sequence ID" value="KAJ8341798.1"/>
    <property type="molecule type" value="Genomic_DNA"/>
</dbReference>
<dbReference type="AlphaFoldDB" id="A0A9Q1EMZ2"/>
<evidence type="ECO:0000313" key="1">
    <source>
        <dbReference type="EMBL" id="KAJ8341798.1"/>
    </source>
</evidence>
<keyword evidence="2" id="KW-1185">Reference proteome</keyword>
<proteinExistence type="predicted"/>
<sequence length="74" mass="7851">MEAACKRRRAPQSLTGAYSAVLMNAPAASFAACQSRVVAPEVPLARPRLPSALSVLARHLQCAMRSSGLTEAER</sequence>
<reference evidence="1" key="1">
    <citation type="journal article" date="2023" name="Science">
        <title>Genome structures resolve the early diversification of teleost fishes.</title>
        <authorList>
            <person name="Parey E."/>
            <person name="Louis A."/>
            <person name="Montfort J."/>
            <person name="Bouchez O."/>
            <person name="Roques C."/>
            <person name="Iampietro C."/>
            <person name="Lluch J."/>
            <person name="Castinel A."/>
            <person name="Donnadieu C."/>
            <person name="Desvignes T."/>
            <person name="Floi Bucao C."/>
            <person name="Jouanno E."/>
            <person name="Wen M."/>
            <person name="Mejri S."/>
            <person name="Dirks R."/>
            <person name="Jansen H."/>
            <person name="Henkel C."/>
            <person name="Chen W.J."/>
            <person name="Zahm M."/>
            <person name="Cabau C."/>
            <person name="Klopp C."/>
            <person name="Thompson A.W."/>
            <person name="Robinson-Rechavi M."/>
            <person name="Braasch I."/>
            <person name="Lecointre G."/>
            <person name="Bobe J."/>
            <person name="Postlethwait J.H."/>
            <person name="Berthelot C."/>
            <person name="Roest Crollius H."/>
            <person name="Guiguen Y."/>
        </authorList>
    </citation>
    <scope>NUCLEOTIDE SEQUENCE</scope>
    <source>
        <strain evidence="1">WJC10195</strain>
    </source>
</reference>
<name>A0A9Q1EMZ2_SYNKA</name>
<dbReference type="Proteomes" id="UP001152622">
    <property type="component" value="Chromosome 15"/>
</dbReference>
<accession>A0A9Q1EMZ2</accession>
<evidence type="ECO:0000313" key="2">
    <source>
        <dbReference type="Proteomes" id="UP001152622"/>
    </source>
</evidence>
<organism evidence="1 2">
    <name type="scientific">Synaphobranchus kaupii</name>
    <name type="common">Kaup's arrowtooth eel</name>
    <dbReference type="NCBI Taxonomy" id="118154"/>
    <lineage>
        <taxon>Eukaryota</taxon>
        <taxon>Metazoa</taxon>
        <taxon>Chordata</taxon>
        <taxon>Craniata</taxon>
        <taxon>Vertebrata</taxon>
        <taxon>Euteleostomi</taxon>
        <taxon>Actinopterygii</taxon>
        <taxon>Neopterygii</taxon>
        <taxon>Teleostei</taxon>
        <taxon>Anguilliformes</taxon>
        <taxon>Synaphobranchidae</taxon>
        <taxon>Synaphobranchus</taxon>
    </lineage>
</organism>